<evidence type="ECO:0000256" key="2">
    <source>
        <dbReference type="ARBA" id="ARBA00022617"/>
    </source>
</evidence>
<dbReference type="InterPro" id="IPR001128">
    <property type="entry name" value="Cyt_P450"/>
</dbReference>
<dbReference type="STRING" id="1464122.SAMN05421737_11167"/>
<dbReference type="Proteomes" id="UP000242662">
    <property type="component" value="Unassembled WGS sequence"/>
</dbReference>
<keyword evidence="4" id="KW-0408">Iron</keyword>
<evidence type="ECO:0000256" key="3">
    <source>
        <dbReference type="ARBA" id="ARBA00023033"/>
    </source>
</evidence>
<keyword evidence="4" id="KW-0560">Oxidoreductase</keyword>
<dbReference type="GO" id="GO:0004497">
    <property type="term" value="F:monooxygenase activity"/>
    <property type="evidence" value="ECO:0007669"/>
    <property type="project" value="UniProtKB-KW"/>
</dbReference>
<dbReference type="InterPro" id="IPR017972">
    <property type="entry name" value="Cyt_P450_CS"/>
</dbReference>
<dbReference type="RefSeq" id="WP_141769892.1">
    <property type="nucleotide sequence ID" value="NZ_FMYM01000011.1"/>
</dbReference>
<gene>
    <name evidence="5" type="ORF">SAMN05421737_11167</name>
</gene>
<keyword evidence="4" id="KW-0479">Metal-binding</keyword>
<evidence type="ECO:0000313" key="6">
    <source>
        <dbReference type="Proteomes" id="UP000242662"/>
    </source>
</evidence>
<dbReference type="AlphaFoldDB" id="A0A1G6N0W3"/>
<proteinExistence type="inferred from homology"/>
<keyword evidence="3 4" id="KW-0503">Monooxygenase</keyword>
<evidence type="ECO:0000256" key="1">
    <source>
        <dbReference type="ARBA" id="ARBA00010617"/>
    </source>
</evidence>
<dbReference type="InterPro" id="IPR036396">
    <property type="entry name" value="Cyt_P450_sf"/>
</dbReference>
<comment type="similarity">
    <text evidence="1 4">Belongs to the cytochrome P450 family.</text>
</comment>
<dbReference type="GO" id="GO:0005506">
    <property type="term" value="F:iron ion binding"/>
    <property type="evidence" value="ECO:0007669"/>
    <property type="project" value="InterPro"/>
</dbReference>
<keyword evidence="2 4" id="KW-0349">Heme</keyword>
<sequence length="147" mass="16682">MLIPFFDMLSSDKTMELPIMVLKNIFGTPYNYMRVMTGEMSLDYAVEESARLMDGLFLSRFALEDVQVGSRLVRKGDKLSILISKASQDSAVFECPHMFSPNRSNLNDSLSFGVGDHQCLGKNFTNQMIKTLVGHLLHQKLIFFEFS</sequence>
<dbReference type="PANTHER" id="PTHR46696">
    <property type="entry name" value="P450, PUTATIVE (EUROFUNG)-RELATED"/>
    <property type="match status" value="1"/>
</dbReference>
<name>A0A1G6N0W3_9BACI</name>
<dbReference type="PANTHER" id="PTHR46696:SF1">
    <property type="entry name" value="CYTOCHROME P450 YJIB-RELATED"/>
    <property type="match status" value="1"/>
</dbReference>
<dbReference type="OrthoDB" id="9789468at2"/>
<dbReference type="GO" id="GO:0016705">
    <property type="term" value="F:oxidoreductase activity, acting on paired donors, with incorporation or reduction of molecular oxygen"/>
    <property type="evidence" value="ECO:0007669"/>
    <property type="project" value="InterPro"/>
</dbReference>
<dbReference type="EMBL" id="FMYM01000011">
    <property type="protein sequence ID" value="SDC61460.1"/>
    <property type="molecule type" value="Genomic_DNA"/>
</dbReference>
<dbReference type="Pfam" id="PF00067">
    <property type="entry name" value="p450"/>
    <property type="match status" value="1"/>
</dbReference>
<evidence type="ECO:0000256" key="4">
    <source>
        <dbReference type="RuleBase" id="RU000461"/>
    </source>
</evidence>
<dbReference type="Gene3D" id="1.10.630.10">
    <property type="entry name" value="Cytochrome P450"/>
    <property type="match status" value="1"/>
</dbReference>
<protein>
    <submittedName>
        <fullName evidence="5">Cytochrome P450</fullName>
    </submittedName>
</protein>
<dbReference type="PROSITE" id="PS00086">
    <property type="entry name" value="CYTOCHROME_P450"/>
    <property type="match status" value="1"/>
</dbReference>
<dbReference type="GO" id="GO:0020037">
    <property type="term" value="F:heme binding"/>
    <property type="evidence" value="ECO:0007669"/>
    <property type="project" value="InterPro"/>
</dbReference>
<keyword evidence="6" id="KW-1185">Reference proteome</keyword>
<dbReference type="SUPFAM" id="SSF48264">
    <property type="entry name" value="Cytochrome P450"/>
    <property type="match status" value="1"/>
</dbReference>
<organism evidence="5 6">
    <name type="scientific">Shouchella lonarensis</name>
    <dbReference type="NCBI Taxonomy" id="1464122"/>
    <lineage>
        <taxon>Bacteria</taxon>
        <taxon>Bacillati</taxon>
        <taxon>Bacillota</taxon>
        <taxon>Bacilli</taxon>
        <taxon>Bacillales</taxon>
        <taxon>Bacillaceae</taxon>
        <taxon>Shouchella</taxon>
    </lineage>
</organism>
<evidence type="ECO:0000313" key="5">
    <source>
        <dbReference type="EMBL" id="SDC61460.1"/>
    </source>
</evidence>
<accession>A0A1G6N0W3</accession>
<reference evidence="6" key="1">
    <citation type="submission" date="2016-09" db="EMBL/GenBank/DDBJ databases">
        <authorList>
            <person name="Varghese N."/>
            <person name="Submissions S."/>
        </authorList>
    </citation>
    <scope>NUCLEOTIDE SEQUENCE [LARGE SCALE GENOMIC DNA]</scope>
    <source>
        <strain evidence="6">25nlg</strain>
    </source>
</reference>